<reference evidence="1 2" key="1">
    <citation type="submission" date="2016-02" db="EMBL/GenBank/DDBJ databases">
        <title>Genome sequence of Tissierella creatinophila DSM 6911.</title>
        <authorList>
            <person name="Poehlein A."/>
            <person name="Daniel R."/>
        </authorList>
    </citation>
    <scope>NUCLEOTIDE SEQUENCE [LARGE SCALE GENOMIC DNA]</scope>
    <source>
        <strain evidence="1 2">DSM 6911</strain>
    </source>
</reference>
<evidence type="ECO:0000313" key="2">
    <source>
        <dbReference type="Proteomes" id="UP000186112"/>
    </source>
</evidence>
<evidence type="ECO:0000313" key="1">
    <source>
        <dbReference type="EMBL" id="OLS02850.1"/>
    </source>
</evidence>
<gene>
    <name evidence="1" type="ORF">TICRE_11230</name>
</gene>
<name>A0A1U7M6G9_TISCR</name>
<accession>A0A1U7M6G9</accession>
<protein>
    <submittedName>
        <fullName evidence="1">Uncharacterized protein</fullName>
    </submittedName>
</protein>
<keyword evidence="2" id="KW-1185">Reference proteome</keyword>
<dbReference type="Proteomes" id="UP000186112">
    <property type="component" value="Unassembled WGS sequence"/>
</dbReference>
<organism evidence="1 2">
    <name type="scientific">Tissierella creatinophila DSM 6911</name>
    <dbReference type="NCBI Taxonomy" id="1123403"/>
    <lineage>
        <taxon>Bacteria</taxon>
        <taxon>Bacillati</taxon>
        <taxon>Bacillota</taxon>
        <taxon>Tissierellia</taxon>
        <taxon>Tissierellales</taxon>
        <taxon>Tissierellaceae</taxon>
        <taxon>Tissierella</taxon>
    </lineage>
</organism>
<dbReference type="RefSeq" id="WP_198927495.1">
    <property type="nucleotide sequence ID" value="NZ_LTDM01000015.1"/>
</dbReference>
<proteinExistence type="predicted"/>
<dbReference type="AlphaFoldDB" id="A0A1U7M6G9"/>
<comment type="caution">
    <text evidence="1">The sequence shown here is derived from an EMBL/GenBank/DDBJ whole genome shotgun (WGS) entry which is preliminary data.</text>
</comment>
<dbReference type="EMBL" id="LTDM01000015">
    <property type="protein sequence ID" value="OLS02850.1"/>
    <property type="molecule type" value="Genomic_DNA"/>
</dbReference>
<sequence>MEANENFEHILERFKAASLEQKIEIYTSVRGLSVEQFKELLKYFPIKELGRLEKLMV</sequence>